<name>A0A8S0PK34_OLEEU</name>
<keyword evidence="4" id="KW-1185">Reference proteome</keyword>
<comment type="similarity">
    <text evidence="1">Belongs to the peptidase S10 family.</text>
</comment>
<protein>
    <submittedName>
        <fullName evidence="3">Serine carboxypeptidase-like 7</fullName>
    </submittedName>
</protein>
<evidence type="ECO:0000256" key="2">
    <source>
        <dbReference type="SAM" id="SignalP"/>
    </source>
</evidence>
<sequence length="418" mass="47687">MNWIGLYGLLLLPQLFNNGASQAIIKTLPGYPGSLPFKLETGYVGVGDNDEVQLFYYFVESENNPKTDPLLFWMIGGPGCSGLFALIYDIGPLTIDVDDFDGSLPSFFLNPYSWTKVANIIFIDAPVGTGFSYANTSQGYSSSDTKSAKDIYTFLRKGYIIANGLTDPNIDFNARIPYAHRMALISDEYFESAKINCDGKYHNRDPNNMLCLYALQRIRKCLRHIKQVQILDPICENKAQNPDDFGWDQTFPKDNSIEHLVLPTEEEEQCQDPSYYITSYWANDPTVQEALHTRKGTLARWKTCNYGIPYEQNVESVLKYHKSFIKKGYHVLVYNGDHDMAAPYMGPLKWIRTLNLTIDDDWRPWLVNGQVAGYTEKYKKNDFDLTFVTVNGAGHTASSYKPKECLTMLHHWLSRRPL</sequence>
<accession>A0A8S0PK34</accession>
<dbReference type="Gene3D" id="3.40.50.1820">
    <property type="entry name" value="alpha/beta hydrolase"/>
    <property type="match status" value="2"/>
</dbReference>
<evidence type="ECO:0000313" key="4">
    <source>
        <dbReference type="Proteomes" id="UP000594638"/>
    </source>
</evidence>
<feature type="signal peptide" evidence="2">
    <location>
        <begin position="1"/>
        <end position="21"/>
    </location>
</feature>
<dbReference type="AlphaFoldDB" id="A0A8S0PK34"/>
<dbReference type="Gramene" id="OE9A003609T1">
    <property type="protein sequence ID" value="OE9A003609C1"/>
    <property type="gene ID" value="OE9A003609"/>
</dbReference>
<organism evidence="3 4">
    <name type="scientific">Olea europaea subsp. europaea</name>
    <dbReference type="NCBI Taxonomy" id="158383"/>
    <lineage>
        <taxon>Eukaryota</taxon>
        <taxon>Viridiplantae</taxon>
        <taxon>Streptophyta</taxon>
        <taxon>Embryophyta</taxon>
        <taxon>Tracheophyta</taxon>
        <taxon>Spermatophyta</taxon>
        <taxon>Magnoliopsida</taxon>
        <taxon>eudicotyledons</taxon>
        <taxon>Gunneridae</taxon>
        <taxon>Pentapetalae</taxon>
        <taxon>asterids</taxon>
        <taxon>lamiids</taxon>
        <taxon>Lamiales</taxon>
        <taxon>Oleaceae</taxon>
        <taxon>Oleeae</taxon>
        <taxon>Olea</taxon>
    </lineage>
</organism>
<evidence type="ECO:0000256" key="1">
    <source>
        <dbReference type="ARBA" id="ARBA00009431"/>
    </source>
</evidence>
<dbReference type="GO" id="GO:0006508">
    <property type="term" value="P:proteolysis"/>
    <property type="evidence" value="ECO:0007669"/>
    <property type="project" value="InterPro"/>
</dbReference>
<dbReference type="GO" id="GO:0016747">
    <property type="term" value="F:acyltransferase activity, transferring groups other than amino-acyl groups"/>
    <property type="evidence" value="ECO:0007669"/>
    <property type="project" value="TreeGrafter"/>
</dbReference>
<dbReference type="InterPro" id="IPR029058">
    <property type="entry name" value="AB_hydrolase_fold"/>
</dbReference>
<feature type="chain" id="PRO_5035757006" evidence="2">
    <location>
        <begin position="22"/>
        <end position="418"/>
    </location>
</feature>
<keyword evidence="3" id="KW-0121">Carboxypeptidase</keyword>
<dbReference type="Proteomes" id="UP000594638">
    <property type="component" value="Unassembled WGS sequence"/>
</dbReference>
<dbReference type="GO" id="GO:0019748">
    <property type="term" value="P:secondary metabolic process"/>
    <property type="evidence" value="ECO:0007669"/>
    <property type="project" value="TreeGrafter"/>
</dbReference>
<dbReference type="SUPFAM" id="SSF53474">
    <property type="entry name" value="alpha/beta-Hydrolases"/>
    <property type="match status" value="1"/>
</dbReference>
<gene>
    <name evidence="3" type="ORF">OLEA9_A003609</name>
</gene>
<dbReference type="Pfam" id="PF00450">
    <property type="entry name" value="Peptidase_S10"/>
    <property type="match status" value="1"/>
</dbReference>
<keyword evidence="3" id="KW-0645">Protease</keyword>
<dbReference type="GO" id="GO:0004185">
    <property type="term" value="F:serine-type carboxypeptidase activity"/>
    <property type="evidence" value="ECO:0007669"/>
    <property type="project" value="InterPro"/>
</dbReference>
<keyword evidence="3" id="KW-0378">Hydrolase</keyword>
<keyword evidence="2" id="KW-0732">Signal</keyword>
<proteinExistence type="inferred from homology"/>
<comment type="caution">
    <text evidence="3">The sequence shown here is derived from an EMBL/GenBank/DDBJ whole genome shotgun (WGS) entry which is preliminary data.</text>
</comment>
<dbReference type="PANTHER" id="PTHR11802">
    <property type="entry name" value="SERINE PROTEASE FAMILY S10 SERINE CARBOXYPEPTIDASE"/>
    <property type="match status" value="1"/>
</dbReference>
<dbReference type="InterPro" id="IPR001563">
    <property type="entry name" value="Peptidase_S10"/>
</dbReference>
<dbReference type="EMBL" id="CACTIH010000087">
    <property type="protein sequence ID" value="CAA2953269.1"/>
    <property type="molecule type" value="Genomic_DNA"/>
</dbReference>
<dbReference type="OrthoDB" id="443318at2759"/>
<dbReference type="PRINTS" id="PR00724">
    <property type="entry name" value="CRBOXYPTASEC"/>
</dbReference>
<dbReference type="PANTHER" id="PTHR11802:SF224">
    <property type="entry name" value="SERINE CARBOXYPEPTIDASE-LIKE 7 ISOFORM X1"/>
    <property type="match status" value="1"/>
</dbReference>
<evidence type="ECO:0000313" key="3">
    <source>
        <dbReference type="EMBL" id="CAA2953269.1"/>
    </source>
</evidence>
<reference evidence="3 4" key="1">
    <citation type="submission" date="2019-12" db="EMBL/GenBank/DDBJ databases">
        <authorList>
            <person name="Alioto T."/>
            <person name="Alioto T."/>
            <person name="Gomez Garrido J."/>
        </authorList>
    </citation>
    <scope>NUCLEOTIDE SEQUENCE [LARGE SCALE GENOMIC DNA]</scope>
</reference>